<accession>A0AAV7TM01</accession>
<keyword evidence="3" id="KW-1185">Reference proteome</keyword>
<proteinExistence type="predicted"/>
<evidence type="ECO:0000313" key="3">
    <source>
        <dbReference type="Proteomes" id="UP001066276"/>
    </source>
</evidence>
<sequence>MLQDDVGGDFSATDALDEDDFSWDPEGHRGFCNMCNEKEASRNLLLKTDEYGEDCTMIHEIHRMPEEH</sequence>
<gene>
    <name evidence="2" type="ORF">NDU88_002231</name>
</gene>
<evidence type="ECO:0000256" key="1">
    <source>
        <dbReference type="SAM" id="MobiDB-lite"/>
    </source>
</evidence>
<dbReference type="Proteomes" id="UP001066276">
    <property type="component" value="Chromosome 3_2"/>
</dbReference>
<protein>
    <submittedName>
        <fullName evidence="2">Uncharacterized protein</fullName>
    </submittedName>
</protein>
<organism evidence="2 3">
    <name type="scientific">Pleurodeles waltl</name>
    <name type="common">Iberian ribbed newt</name>
    <dbReference type="NCBI Taxonomy" id="8319"/>
    <lineage>
        <taxon>Eukaryota</taxon>
        <taxon>Metazoa</taxon>
        <taxon>Chordata</taxon>
        <taxon>Craniata</taxon>
        <taxon>Vertebrata</taxon>
        <taxon>Euteleostomi</taxon>
        <taxon>Amphibia</taxon>
        <taxon>Batrachia</taxon>
        <taxon>Caudata</taxon>
        <taxon>Salamandroidea</taxon>
        <taxon>Salamandridae</taxon>
        <taxon>Pleurodelinae</taxon>
        <taxon>Pleurodeles</taxon>
    </lineage>
</organism>
<comment type="caution">
    <text evidence="2">The sequence shown here is derived from an EMBL/GenBank/DDBJ whole genome shotgun (WGS) entry which is preliminary data.</text>
</comment>
<evidence type="ECO:0000313" key="2">
    <source>
        <dbReference type="EMBL" id="KAJ1176964.1"/>
    </source>
</evidence>
<feature type="region of interest" description="Disordered" evidence="1">
    <location>
        <begin position="1"/>
        <end position="21"/>
    </location>
</feature>
<dbReference type="AlphaFoldDB" id="A0AAV7TM01"/>
<reference evidence="2" key="1">
    <citation type="journal article" date="2022" name="bioRxiv">
        <title>Sequencing and chromosome-scale assembly of the giantPleurodeles waltlgenome.</title>
        <authorList>
            <person name="Brown T."/>
            <person name="Elewa A."/>
            <person name="Iarovenko S."/>
            <person name="Subramanian E."/>
            <person name="Araus A.J."/>
            <person name="Petzold A."/>
            <person name="Susuki M."/>
            <person name="Suzuki K.-i.T."/>
            <person name="Hayashi T."/>
            <person name="Toyoda A."/>
            <person name="Oliveira C."/>
            <person name="Osipova E."/>
            <person name="Leigh N.D."/>
            <person name="Simon A."/>
            <person name="Yun M.H."/>
        </authorList>
    </citation>
    <scope>NUCLEOTIDE SEQUENCE</scope>
    <source>
        <strain evidence="2">20211129_DDA</strain>
        <tissue evidence="2">Liver</tissue>
    </source>
</reference>
<dbReference type="EMBL" id="JANPWB010000006">
    <property type="protein sequence ID" value="KAJ1176964.1"/>
    <property type="molecule type" value="Genomic_DNA"/>
</dbReference>
<name>A0AAV7TM01_PLEWA</name>